<evidence type="ECO:0000313" key="1">
    <source>
        <dbReference type="EMBL" id="ACA51030.1"/>
    </source>
</evidence>
<sequence>MAAEGRRGGAAAVGLVGLAQVRPEAHQGLSLPKGVLQVQ</sequence>
<dbReference type="EMBL" id="EU152206">
    <property type="protein sequence ID" value="ACA51030.1"/>
    <property type="molecule type" value="mRNA"/>
</dbReference>
<protein>
    <submittedName>
        <fullName evidence="1">Uncharacterized protein</fullName>
    </submittedName>
</protein>
<dbReference type="AlphaFoldDB" id="B1NY90"/>
<name>B1NY90_ORYSJ</name>
<organism evidence="1">
    <name type="scientific">Oryza sativa subsp. japonica</name>
    <name type="common">Rice</name>
    <dbReference type="NCBI Taxonomy" id="39947"/>
    <lineage>
        <taxon>Eukaryota</taxon>
        <taxon>Viridiplantae</taxon>
        <taxon>Streptophyta</taxon>
        <taxon>Embryophyta</taxon>
        <taxon>Tracheophyta</taxon>
        <taxon>Spermatophyta</taxon>
        <taxon>Magnoliopsida</taxon>
        <taxon>Liliopsida</taxon>
        <taxon>Poales</taxon>
        <taxon>Poaceae</taxon>
        <taxon>BOP clade</taxon>
        <taxon>Oryzoideae</taxon>
        <taxon>Oryzeae</taxon>
        <taxon>Oryzinae</taxon>
        <taxon>Oryza</taxon>
        <taxon>Oryza sativa</taxon>
    </lineage>
</organism>
<reference evidence="1" key="1">
    <citation type="submission" date="2007-09" db="EMBL/GenBank/DDBJ databases">
        <title>Alternative splicing in rice full-length cDNA genes isolated from a cold-treated cDNA library.</title>
        <authorList>
            <person name="Lee J.-S."/>
        </authorList>
    </citation>
    <scope>NUCLEOTIDE SEQUENCE</scope>
</reference>
<accession>B1NY90</accession>
<proteinExistence type="evidence at transcript level"/>